<reference evidence="5 6" key="1">
    <citation type="submission" date="2018-10" db="EMBL/GenBank/DDBJ databases">
        <title>GWAS and RNA-Seq identify cryptic mechanisms of antimicrobial resistance in Acinetobacter baumannii.</title>
        <authorList>
            <person name="Sahl J.W."/>
        </authorList>
    </citation>
    <scope>NUCLEOTIDE SEQUENCE [LARGE SCALE GENOMIC DNA]</scope>
    <source>
        <strain evidence="5 6">TG41018</strain>
    </source>
</reference>
<comment type="caution">
    <text evidence="5">The sequence shown here is derived from an EMBL/GenBank/DDBJ whole genome shotgun (WGS) entry which is preliminary data.</text>
</comment>
<protein>
    <submittedName>
        <fullName evidence="5">Helix-turn-helix domain-containing protein</fullName>
    </submittedName>
</protein>
<feature type="domain" description="HTH cro/C1-type" evidence="4">
    <location>
        <begin position="29"/>
        <end position="62"/>
    </location>
</feature>
<gene>
    <name evidence="5" type="ORF">EA756_11845</name>
</gene>
<dbReference type="InterPro" id="IPR039418">
    <property type="entry name" value="LexA-like"/>
</dbReference>
<dbReference type="PROSITE" id="PS50943">
    <property type="entry name" value="HTH_CROC1"/>
    <property type="match status" value="1"/>
</dbReference>
<name>A0A429JYV2_9GAMM</name>
<organism evidence="5 6">
    <name type="scientific">Acinetobacter lactucae</name>
    <dbReference type="NCBI Taxonomy" id="1785128"/>
    <lineage>
        <taxon>Bacteria</taxon>
        <taxon>Pseudomonadati</taxon>
        <taxon>Pseudomonadota</taxon>
        <taxon>Gammaproteobacteria</taxon>
        <taxon>Moraxellales</taxon>
        <taxon>Moraxellaceae</taxon>
        <taxon>Acinetobacter</taxon>
        <taxon>Acinetobacter calcoaceticus/baumannii complex</taxon>
    </lineage>
</organism>
<dbReference type="AlphaFoldDB" id="A0A429JYV2"/>
<evidence type="ECO:0000256" key="2">
    <source>
        <dbReference type="ARBA" id="ARBA00023125"/>
    </source>
</evidence>
<dbReference type="GO" id="GO:0003677">
    <property type="term" value="F:DNA binding"/>
    <property type="evidence" value="ECO:0007669"/>
    <property type="project" value="UniProtKB-KW"/>
</dbReference>
<dbReference type="RefSeq" id="WP_125699208.1">
    <property type="nucleotide sequence ID" value="NZ_RFES01000007.1"/>
</dbReference>
<evidence type="ECO:0000313" key="6">
    <source>
        <dbReference type="Proteomes" id="UP000276905"/>
    </source>
</evidence>
<proteinExistence type="predicted"/>
<dbReference type="InterPro" id="IPR036286">
    <property type="entry name" value="LexA/Signal_pep-like_sf"/>
</dbReference>
<keyword evidence="3" id="KW-0804">Transcription</keyword>
<dbReference type="Proteomes" id="UP000276905">
    <property type="component" value="Unassembled WGS sequence"/>
</dbReference>
<evidence type="ECO:0000256" key="3">
    <source>
        <dbReference type="ARBA" id="ARBA00023163"/>
    </source>
</evidence>
<dbReference type="SMART" id="SM00530">
    <property type="entry name" value="HTH_XRE"/>
    <property type="match status" value="1"/>
</dbReference>
<dbReference type="Gene3D" id="1.10.260.40">
    <property type="entry name" value="lambda repressor-like DNA-binding domains"/>
    <property type="match status" value="1"/>
</dbReference>
<dbReference type="Gene3D" id="2.10.109.10">
    <property type="entry name" value="Umud Fragment, subunit A"/>
    <property type="match status" value="1"/>
</dbReference>
<dbReference type="SUPFAM" id="SSF47413">
    <property type="entry name" value="lambda repressor-like DNA-binding domains"/>
    <property type="match status" value="1"/>
</dbReference>
<dbReference type="PANTHER" id="PTHR40661">
    <property type="match status" value="1"/>
</dbReference>
<dbReference type="CDD" id="cd06529">
    <property type="entry name" value="S24_LexA-like"/>
    <property type="match status" value="1"/>
</dbReference>
<dbReference type="EMBL" id="RFES01000007">
    <property type="protein sequence ID" value="RSO56377.1"/>
    <property type="molecule type" value="Genomic_DNA"/>
</dbReference>
<evidence type="ECO:0000256" key="1">
    <source>
        <dbReference type="ARBA" id="ARBA00023015"/>
    </source>
</evidence>
<dbReference type="Pfam" id="PF00717">
    <property type="entry name" value="Peptidase_S24"/>
    <property type="match status" value="1"/>
</dbReference>
<dbReference type="Pfam" id="PF01381">
    <property type="entry name" value="HTH_3"/>
    <property type="match status" value="1"/>
</dbReference>
<dbReference type="SUPFAM" id="SSF51306">
    <property type="entry name" value="LexA/Signal peptidase"/>
    <property type="match status" value="1"/>
</dbReference>
<dbReference type="PANTHER" id="PTHR40661:SF3">
    <property type="entry name" value="FELS-1 PROPHAGE TRANSCRIPTIONAL REGULATOR"/>
    <property type="match status" value="1"/>
</dbReference>
<keyword evidence="2" id="KW-0238">DNA-binding</keyword>
<sequence length="241" mass="27053">MQTTADRIILRMQELKVQHKDIVAATGASKGTVTNWISGVNDPTGKRLLALASYLKTSPNWLLTGKNEEGGNARITNAEVQIYDENDPVPEGFTAIDFYDEIYVSAGNGHLNIEAPSTNKFFVPTGLLYECNVDSYYAKVVKVRGDSMAPDLLDGQRISVDISAKKIFDGEIYAFQVGDDTKIKYLFNWNEQGPGGFKAISRNEDKLRFPDEYYSPARIEAEGIHVIGQFWMKLDTRKIRR</sequence>
<dbReference type="InterPro" id="IPR010982">
    <property type="entry name" value="Lambda_DNA-bd_dom_sf"/>
</dbReference>
<accession>A0A429JYV2</accession>
<keyword evidence="1" id="KW-0805">Transcription regulation</keyword>
<dbReference type="InterPro" id="IPR001387">
    <property type="entry name" value="Cro/C1-type_HTH"/>
</dbReference>
<evidence type="ECO:0000313" key="5">
    <source>
        <dbReference type="EMBL" id="RSO56377.1"/>
    </source>
</evidence>
<evidence type="ECO:0000259" key="4">
    <source>
        <dbReference type="PROSITE" id="PS50943"/>
    </source>
</evidence>
<dbReference type="InterPro" id="IPR015927">
    <property type="entry name" value="Peptidase_S24_S26A/B/C"/>
</dbReference>